<gene>
    <name evidence="7" type="ORF">DEH84_13375</name>
</gene>
<evidence type="ECO:0000256" key="4">
    <source>
        <dbReference type="ARBA" id="ARBA00023136"/>
    </source>
</evidence>
<evidence type="ECO:0000313" key="7">
    <source>
        <dbReference type="EMBL" id="AWI54303.1"/>
    </source>
</evidence>
<evidence type="ECO:0000256" key="3">
    <source>
        <dbReference type="ARBA" id="ARBA00022989"/>
    </source>
</evidence>
<dbReference type="AlphaFoldDB" id="A0A2U8FTC9"/>
<evidence type="ECO:0000256" key="1">
    <source>
        <dbReference type="ARBA" id="ARBA00004141"/>
    </source>
</evidence>
<dbReference type="GO" id="GO:0016020">
    <property type="term" value="C:membrane"/>
    <property type="evidence" value="ECO:0007669"/>
    <property type="project" value="UniProtKB-SubCell"/>
</dbReference>
<dbReference type="OrthoDB" id="8702870at2"/>
<feature type="transmembrane region" description="Helical" evidence="5">
    <location>
        <begin position="37"/>
        <end position="53"/>
    </location>
</feature>
<sequence length="155" mass="16976">MQVAPTPAKSKTLATWLAFLVGTLGLHRFYLHGLRDRLGWALPVLTLIGLAGLRRVEQYGQDDVLSWLLLPVLGFTVAGTMLQAILYGLTPDARWHARHNPDLTDPAAAPHSGWAAVIAVILALMVGATVLMATIAFSGQRYFEYQVEEARKISQ</sequence>
<dbReference type="RefSeq" id="WP_109037299.1">
    <property type="nucleotide sequence ID" value="NZ_CP029210.1"/>
</dbReference>
<keyword evidence="2 5" id="KW-0812">Transmembrane</keyword>
<evidence type="ECO:0000256" key="5">
    <source>
        <dbReference type="SAM" id="Phobius"/>
    </source>
</evidence>
<protein>
    <recommendedName>
        <fullName evidence="6">TM2 domain-containing protein</fullName>
    </recommendedName>
</protein>
<keyword evidence="4 5" id="KW-0472">Membrane</keyword>
<proteinExistence type="predicted"/>
<evidence type="ECO:0000256" key="2">
    <source>
        <dbReference type="ARBA" id="ARBA00022692"/>
    </source>
</evidence>
<feature type="transmembrane region" description="Helical" evidence="5">
    <location>
        <begin position="65"/>
        <end position="89"/>
    </location>
</feature>
<evidence type="ECO:0000313" key="8">
    <source>
        <dbReference type="Proteomes" id="UP000244892"/>
    </source>
</evidence>
<dbReference type="EMBL" id="CP029210">
    <property type="protein sequence ID" value="AWI54303.1"/>
    <property type="molecule type" value="Genomic_DNA"/>
</dbReference>
<comment type="subcellular location">
    <subcellularLocation>
        <location evidence="1">Membrane</location>
        <topology evidence="1">Multi-pass membrane protein</topology>
    </subcellularLocation>
</comment>
<keyword evidence="8" id="KW-1185">Reference proteome</keyword>
<reference evidence="7 8" key="1">
    <citation type="submission" date="2018-05" db="EMBL/GenBank/DDBJ databases">
        <title>complete genome sequence of Aquabacterium olei NBRC 110486.</title>
        <authorList>
            <person name="Tang B."/>
            <person name="Chang J."/>
            <person name="Zhang L."/>
            <person name="Yang H."/>
        </authorList>
    </citation>
    <scope>NUCLEOTIDE SEQUENCE [LARGE SCALE GENOMIC DNA]</scope>
    <source>
        <strain evidence="7 8">NBRC 110486</strain>
    </source>
</reference>
<feature type="transmembrane region" description="Helical" evidence="5">
    <location>
        <begin position="113"/>
        <end position="137"/>
    </location>
</feature>
<feature type="transmembrane region" description="Helical" evidence="5">
    <location>
        <begin position="12"/>
        <end position="31"/>
    </location>
</feature>
<name>A0A2U8FTC9_9BURK</name>
<dbReference type="InterPro" id="IPR007829">
    <property type="entry name" value="TM2"/>
</dbReference>
<keyword evidence="3 5" id="KW-1133">Transmembrane helix</keyword>
<organism evidence="7 8">
    <name type="scientific">Aquabacterium olei</name>
    <dbReference type="NCBI Taxonomy" id="1296669"/>
    <lineage>
        <taxon>Bacteria</taxon>
        <taxon>Pseudomonadati</taxon>
        <taxon>Pseudomonadota</taxon>
        <taxon>Betaproteobacteria</taxon>
        <taxon>Burkholderiales</taxon>
        <taxon>Aquabacterium</taxon>
    </lineage>
</organism>
<dbReference type="Pfam" id="PF05154">
    <property type="entry name" value="TM2"/>
    <property type="match status" value="1"/>
</dbReference>
<evidence type="ECO:0000259" key="6">
    <source>
        <dbReference type="Pfam" id="PF05154"/>
    </source>
</evidence>
<feature type="domain" description="TM2" evidence="6">
    <location>
        <begin position="8"/>
        <end position="52"/>
    </location>
</feature>
<accession>A0A2U8FTC9</accession>
<dbReference type="Proteomes" id="UP000244892">
    <property type="component" value="Chromosome"/>
</dbReference>
<dbReference type="KEGG" id="aon:DEH84_13375"/>